<feature type="disulfide bond" evidence="5">
    <location>
        <begin position="722"/>
        <end position="765"/>
    </location>
</feature>
<feature type="domain" description="Sushi" evidence="6">
    <location>
        <begin position="1311"/>
        <end position="1370"/>
    </location>
</feature>
<sequence>MCPEFNLPPNTTSLESRVNKTFGNVISYKCKVGFEMAGNQSSVECQANKTWTKGSECQIVRCQEFVLPPNTTSNESRINRTFGDVVSYTCQVGFERTGNESSVQCQANKTWTQWSECQIVRCPEFVLPPNTTSNESRINRTFGDMVSYTCQDGFEMTGKESSVKCQANKTWTQGSGCQIVRCPEFVLPPNTTSNESRINRTFGDVISYTCQDGFEMTGTDSSVKCHANKTWSQGSLCRPTMCVAFDLPPNTTSKDTLTNRTLGESVSYSCVEGFELNGNESTVKCQANKSWTKGSDCLRVYCPEFNLPSNTTSLESRVNKTFGDVISYTCKVGFEMAGNQSSVQCQANKTWTKGSECQIVRCQEFVLPPNTTSNEPRINRTFGDVLSYTCQDGFEMPGNESSVKCQANKTWSHGSECRIFKCVAFDLSPNATSKDTLTNRTLGESVSYTCIEGFELNGNESTVKCQTNKTWTKGSECVPVKCSEFSLPSNATSGESRINRTFGDVISYTCNIGFELAGTESIVKCQANKTWSKGSECRHVQCITFQLPPNTTSSDILTNRTLGESVSYKCIEGFELNGNASTVKCQENKTWTNGSICVRVICPEFNLPPNSTSLESRVNKTFGDMLFYSCQVGFEMVGNESSVKCQANKTWTQGSGCQIVRCPEFVLLPNSTSNESRINRTFGDVISYTCQVGFEITENEPSVKCQANKTWSQGFQCRPIQCIPFQLPTNTTSNDIFTNRTLGESVSYTCIEGFELNGNDSTVKCLENKTWTKGSDCLRVKCPEFLLLQNSTSNESRINRTFGDVISYTCQAGFEMTGNESSVRCQANETWSQGSECRPIRCPEFFLPLNSIFNGSRLNRTFGEVIAYTCQPGYEMAGNDSSVVCQANKTWSRGLECLPVQCPAMSVPPYSTANSSLTNRTYGATVMYSCQTGYELNGNISSMICQANRSWSHSSSCEPVQCQVFKFPNNSIPGQPITENSTFPYGTNISLSCIEGYEGGGLVTCLANKSWSFAELCIPKRCVAYDYPAYASLIENTRTDNLTFGEIINITCNPGYLSNNKTAVTVYCSANGTWLPIIKCEPRPCPNFTAPANSTIGNQVLFGRVYKQTINVTCNDSFNQVGNTEVICGEDGTWSPSPSCIQCSGLNIPNATVLYQTSTNASISCIQGFNLNGPAIVFCQDDGNWTEAPRCVPVNCSNPSDPPYGTLNYTSTLLGARAYLTCGDGFQLNGRAYLECAVDGGWNQSGTCEPRDCGNFSMPEHSTVVANDGTKVNATVMFNCTERFTLATNSSNTLTCSSNGSWIGYVDCVSKVCEMFSTPNHSILLNTTTSGLVVGITLIIECKLGYSLQGSDRITCLPNSSWTPIPQCKPIDCGVLQDPDNGFANVGNTTWGSNVTLECDEGFKFVGSNRSTCETTGNWSRHGRCEIVDCYNYTVPNNCNVSKSYATTFNSTITVNGINGYVISKNSTGEVVCDANGLWSGYVACVRNECGMFQVPANATILNSTSQKYYFGDGVIVNCTKGFVSENDGIVKCLANGTWTALPTCTRINCGEFKVLPNGIINGSSTFVDSVVLVGCTEGYNLIGSNTSTCLATGNWSQHGTCQMVDCGNYTVPDNCTIHGSYNTTFNSSVRVAGIEGFKLANNDSGQIVCAANGTWSRYVACVRKECTTFVAPPYAEQKNASVYFYGDNINITCLMGYTLVGNAVVRCQADGNWTQIPTCTKAACNPIIIEHANISFNQDYSNATVACFDNYAVVGSSQLTCQSNGNWTDIPSCNLTHCPKLPLPDNGVLNSSKSEIGTSVSMNCTTGYEPDGDSIITCLRNGSWSSNITCTPVDCGKYDEGNNRKFTLTNGTTTFNSSREVTCAAGLAHTADSATSVICAANGSWVGTPNCSIPGN</sequence>
<feature type="disulfide bond" evidence="5">
    <location>
        <begin position="930"/>
        <end position="957"/>
    </location>
</feature>
<keyword evidence="3 5" id="KW-1015">Disulfide bond</keyword>
<feature type="disulfide bond" evidence="5">
    <location>
        <begin position="602"/>
        <end position="645"/>
    </location>
</feature>
<dbReference type="InterPro" id="IPR050350">
    <property type="entry name" value="Compl-Cell_Adhes-Reg"/>
</dbReference>
<comment type="caution">
    <text evidence="5">Lacks conserved residue(s) required for the propagation of feature annotation.</text>
</comment>
<reference evidence="7" key="2">
    <citation type="submission" date="2020-11" db="EMBL/GenBank/DDBJ databases">
        <authorList>
            <person name="McCartney M.A."/>
            <person name="Auch B."/>
            <person name="Kono T."/>
            <person name="Mallez S."/>
            <person name="Becker A."/>
            <person name="Gohl D.M."/>
            <person name="Silverstein K.A.T."/>
            <person name="Koren S."/>
            <person name="Bechman K.B."/>
            <person name="Herman A."/>
            <person name="Abrahante J.E."/>
            <person name="Garbe J."/>
        </authorList>
    </citation>
    <scope>NUCLEOTIDE SEQUENCE</scope>
    <source>
        <strain evidence="7">Duluth1</strain>
        <tissue evidence="7">Whole animal</tissue>
    </source>
</reference>
<feature type="domain" description="Sushi" evidence="6">
    <location>
        <begin position="360"/>
        <end position="419"/>
    </location>
</feature>
<accession>A0A9D4JIS4</accession>
<feature type="disulfide bond" evidence="5">
    <location>
        <begin position="690"/>
        <end position="717"/>
    </location>
</feature>
<feature type="disulfide bond" evidence="5">
    <location>
        <begin position="1085"/>
        <end position="1128"/>
    </location>
</feature>
<comment type="caution">
    <text evidence="7">The sequence shown here is derived from an EMBL/GenBank/DDBJ whole genome shotgun (WGS) entry which is preliminary data.</text>
</comment>
<feature type="domain" description="Sushi" evidence="6">
    <location>
        <begin position="780"/>
        <end position="839"/>
    </location>
</feature>
<feature type="disulfide bond" evidence="5">
    <location>
        <begin position="62"/>
        <end position="105"/>
    </location>
</feature>
<dbReference type="PANTHER" id="PTHR19325:SF567">
    <property type="entry name" value="SUSHI, VON WILLEBRAND FACTOR TYPE A, EGF AND PENTRAXIN DOMAIN-CONTAINING PROTEIN 1-LIKE"/>
    <property type="match status" value="1"/>
</dbReference>
<keyword evidence="2" id="KW-0677">Repeat</keyword>
<keyword evidence="4" id="KW-0325">Glycoprotein</keyword>
<dbReference type="PROSITE" id="PS50923">
    <property type="entry name" value="SUSHI"/>
    <property type="match status" value="29"/>
</dbReference>
<feature type="domain" description="Sushi" evidence="6">
    <location>
        <begin position="1083"/>
        <end position="1142"/>
    </location>
</feature>
<feature type="disulfide bond" evidence="5">
    <location>
        <begin position="210"/>
        <end position="237"/>
    </location>
</feature>
<feature type="disulfide bond" evidence="5">
    <location>
        <begin position="1490"/>
        <end position="1533"/>
    </location>
</feature>
<feature type="disulfide bond" evidence="5">
    <location>
        <begin position="750"/>
        <end position="777"/>
    </location>
</feature>
<feature type="domain" description="Sushi" evidence="6">
    <location>
        <begin position="1144"/>
        <end position="1193"/>
    </location>
</feature>
<reference evidence="7" key="1">
    <citation type="journal article" date="2019" name="bioRxiv">
        <title>The Genome of the Zebra Mussel, Dreissena polymorpha: A Resource for Invasive Species Research.</title>
        <authorList>
            <person name="McCartney M.A."/>
            <person name="Auch B."/>
            <person name="Kono T."/>
            <person name="Mallez S."/>
            <person name="Zhang Y."/>
            <person name="Obille A."/>
            <person name="Becker A."/>
            <person name="Abrahante J.E."/>
            <person name="Garbe J."/>
            <person name="Badalamenti J.P."/>
            <person name="Herman A."/>
            <person name="Mangelson H."/>
            <person name="Liachko I."/>
            <person name="Sullivan S."/>
            <person name="Sone E.D."/>
            <person name="Koren S."/>
            <person name="Silverstein K.A.T."/>
            <person name="Beckman K.B."/>
            <person name="Gohl D.M."/>
        </authorList>
    </citation>
    <scope>NUCLEOTIDE SEQUENCE</scope>
    <source>
        <strain evidence="7">Duluth1</strain>
        <tissue evidence="7">Whole animal</tissue>
    </source>
</reference>
<feature type="disulfide bond" evidence="5">
    <location>
        <begin position="2"/>
        <end position="45"/>
    </location>
</feature>
<dbReference type="SUPFAM" id="SSF57535">
    <property type="entry name" value="Complement control module/SCR domain"/>
    <property type="match status" value="30"/>
</dbReference>
<evidence type="ECO:0000256" key="1">
    <source>
        <dbReference type="ARBA" id="ARBA00022659"/>
    </source>
</evidence>
<feature type="domain" description="Sushi" evidence="6">
    <location>
        <begin position="1834"/>
        <end position="1894"/>
    </location>
</feature>
<feature type="domain" description="Sushi" evidence="6">
    <location>
        <begin position="1777"/>
        <end position="1833"/>
    </location>
</feature>
<feature type="disulfide bond" evidence="5">
    <location>
        <begin position="870"/>
        <end position="897"/>
    </location>
</feature>
<feature type="disulfide bond" evidence="5">
    <location>
        <begin position="390"/>
        <end position="417"/>
    </location>
</feature>
<feature type="disulfide bond" evidence="5">
    <location>
        <begin position="1253"/>
        <end position="1296"/>
    </location>
</feature>
<evidence type="ECO:0000256" key="2">
    <source>
        <dbReference type="ARBA" id="ARBA00022737"/>
    </source>
</evidence>
<feature type="disulfide bond" evidence="5">
    <location>
        <begin position="810"/>
        <end position="837"/>
    </location>
</feature>
<feature type="domain" description="Sushi" evidence="6">
    <location>
        <begin position="180"/>
        <end position="239"/>
    </location>
</feature>
<feature type="disulfide bond" evidence="5">
    <location>
        <begin position="630"/>
        <end position="657"/>
    </location>
</feature>
<dbReference type="PANTHER" id="PTHR19325">
    <property type="entry name" value="COMPLEMENT COMPONENT-RELATED SUSHI DOMAIN-CONTAINING"/>
    <property type="match status" value="1"/>
</dbReference>
<feature type="domain" description="Sushi" evidence="6">
    <location>
        <begin position="900"/>
        <end position="959"/>
    </location>
</feature>
<feature type="disulfide bond" evidence="5">
    <location>
        <begin position="542"/>
        <end position="585"/>
    </location>
</feature>
<feature type="disulfide bond" evidence="5">
    <location>
        <begin position="122"/>
        <end position="165"/>
    </location>
</feature>
<feature type="domain" description="Sushi" evidence="6">
    <location>
        <begin position="1251"/>
        <end position="1310"/>
    </location>
</feature>
<evidence type="ECO:0000313" key="8">
    <source>
        <dbReference type="Proteomes" id="UP000828390"/>
    </source>
</evidence>
<feature type="domain" description="Sushi" evidence="6">
    <location>
        <begin position="1660"/>
        <end position="1722"/>
    </location>
</feature>
<feature type="domain" description="Sushi" evidence="6">
    <location>
        <begin position="720"/>
        <end position="779"/>
    </location>
</feature>
<feature type="disulfide bond" evidence="5">
    <location>
        <begin position="242"/>
        <end position="285"/>
    </location>
</feature>
<feature type="disulfide bond" evidence="5">
    <location>
        <begin position="302"/>
        <end position="345"/>
    </location>
</feature>
<feature type="domain" description="Sushi" evidence="6">
    <location>
        <begin position="480"/>
        <end position="539"/>
    </location>
</feature>
<feature type="disulfide bond" evidence="5">
    <location>
        <begin position="422"/>
        <end position="465"/>
    </location>
</feature>
<dbReference type="EMBL" id="JAIWYP010000006">
    <property type="protein sequence ID" value="KAH3810258.1"/>
    <property type="molecule type" value="Genomic_DNA"/>
</dbReference>
<feature type="disulfide bond" evidence="5">
    <location>
        <begin position="150"/>
        <end position="177"/>
    </location>
</feature>
<dbReference type="Gene3D" id="2.10.70.10">
    <property type="entry name" value="Complement Module, domain 1"/>
    <property type="match status" value="31"/>
</dbReference>
<feature type="domain" description="Sushi" evidence="6">
    <location>
        <begin position="1194"/>
        <end position="1250"/>
    </location>
</feature>
<feature type="disulfide bond" evidence="5">
    <location>
        <begin position="90"/>
        <end position="117"/>
    </location>
</feature>
<feature type="disulfide bond" evidence="5">
    <location>
        <begin position="330"/>
        <end position="357"/>
    </location>
</feature>
<keyword evidence="1 5" id="KW-0768">Sushi</keyword>
<protein>
    <recommendedName>
        <fullName evidence="6">Sushi domain-containing protein</fullName>
    </recommendedName>
</protein>
<feature type="domain" description="Sushi" evidence="6">
    <location>
        <begin position="420"/>
        <end position="479"/>
    </location>
</feature>
<feature type="disulfide bond" evidence="5">
    <location>
        <begin position="362"/>
        <end position="405"/>
    </location>
</feature>
<evidence type="ECO:0000256" key="4">
    <source>
        <dbReference type="ARBA" id="ARBA00023180"/>
    </source>
</evidence>
<name>A0A9D4JIS4_DREPO</name>
<feature type="disulfide bond" evidence="5">
    <location>
        <begin position="482"/>
        <end position="525"/>
    </location>
</feature>
<dbReference type="InterPro" id="IPR035976">
    <property type="entry name" value="Sushi/SCR/CCP_sf"/>
</dbReference>
<feature type="disulfide bond" evidence="5">
    <location>
        <begin position="902"/>
        <end position="945"/>
    </location>
</feature>
<feature type="domain" description="Sushi" evidence="6">
    <location>
        <begin position="1548"/>
        <end position="1604"/>
    </location>
</feature>
<feature type="disulfide bond" evidence="5">
    <location>
        <begin position="510"/>
        <end position="537"/>
    </location>
</feature>
<feature type="domain" description="Sushi" evidence="6">
    <location>
        <begin position="1020"/>
        <end position="1082"/>
    </location>
</feature>
<evidence type="ECO:0000256" key="5">
    <source>
        <dbReference type="PROSITE-ProRule" id="PRU00302"/>
    </source>
</evidence>
<feature type="disulfide bond" evidence="5">
    <location>
        <begin position="662"/>
        <end position="705"/>
    </location>
</feature>
<feature type="disulfide bond" evidence="5">
    <location>
        <begin position="842"/>
        <end position="885"/>
    </location>
</feature>
<feature type="domain" description="Sushi" evidence="6">
    <location>
        <begin position="600"/>
        <end position="659"/>
    </location>
</feature>
<keyword evidence="8" id="KW-1185">Reference proteome</keyword>
<evidence type="ECO:0000259" key="6">
    <source>
        <dbReference type="PROSITE" id="PS50923"/>
    </source>
</evidence>
<dbReference type="Proteomes" id="UP000828390">
    <property type="component" value="Unassembled WGS sequence"/>
</dbReference>
<feature type="disulfide bond" evidence="5">
    <location>
        <begin position="570"/>
        <end position="597"/>
    </location>
</feature>
<feature type="domain" description="Sushi" evidence="6">
    <location>
        <begin position="840"/>
        <end position="899"/>
    </location>
</feature>
<feature type="disulfide bond" evidence="5">
    <location>
        <begin position="30"/>
        <end position="57"/>
    </location>
</feature>
<feature type="domain" description="Sushi" evidence="6">
    <location>
        <begin position="1723"/>
        <end position="1776"/>
    </location>
</feature>
<feature type="domain" description="Sushi" evidence="6">
    <location>
        <begin position="300"/>
        <end position="359"/>
    </location>
</feature>
<feature type="domain" description="Sushi" evidence="6">
    <location>
        <begin position="120"/>
        <end position="179"/>
    </location>
</feature>
<feature type="domain" description="Sushi" evidence="6">
    <location>
        <begin position="1488"/>
        <end position="1547"/>
    </location>
</feature>
<feature type="domain" description="Sushi" evidence="6">
    <location>
        <begin position="1"/>
        <end position="59"/>
    </location>
</feature>
<gene>
    <name evidence="7" type="ORF">DPMN_138648</name>
</gene>
<dbReference type="CDD" id="cd00033">
    <property type="entry name" value="CCP"/>
    <property type="match status" value="27"/>
</dbReference>
<dbReference type="SMART" id="SM00032">
    <property type="entry name" value="CCP"/>
    <property type="match status" value="32"/>
</dbReference>
<dbReference type="Pfam" id="PF00084">
    <property type="entry name" value="Sushi"/>
    <property type="match status" value="28"/>
</dbReference>
<feature type="domain" description="Sushi" evidence="6">
    <location>
        <begin position="60"/>
        <end position="119"/>
    </location>
</feature>
<feature type="domain" description="Sushi" evidence="6">
    <location>
        <begin position="1371"/>
        <end position="1427"/>
    </location>
</feature>
<evidence type="ECO:0000313" key="7">
    <source>
        <dbReference type="EMBL" id="KAH3810258.1"/>
    </source>
</evidence>
<feature type="domain" description="Sushi" evidence="6">
    <location>
        <begin position="540"/>
        <end position="599"/>
    </location>
</feature>
<proteinExistence type="predicted"/>
<evidence type="ECO:0000256" key="3">
    <source>
        <dbReference type="ARBA" id="ARBA00023157"/>
    </source>
</evidence>
<feature type="disulfide bond" evidence="5">
    <location>
        <begin position="450"/>
        <end position="477"/>
    </location>
</feature>
<organism evidence="7 8">
    <name type="scientific">Dreissena polymorpha</name>
    <name type="common">Zebra mussel</name>
    <name type="synonym">Mytilus polymorpha</name>
    <dbReference type="NCBI Taxonomy" id="45954"/>
    <lineage>
        <taxon>Eukaryota</taxon>
        <taxon>Metazoa</taxon>
        <taxon>Spiralia</taxon>
        <taxon>Lophotrochozoa</taxon>
        <taxon>Mollusca</taxon>
        <taxon>Bivalvia</taxon>
        <taxon>Autobranchia</taxon>
        <taxon>Heteroconchia</taxon>
        <taxon>Euheterodonta</taxon>
        <taxon>Imparidentia</taxon>
        <taxon>Neoheterodontei</taxon>
        <taxon>Myida</taxon>
        <taxon>Dreissenoidea</taxon>
        <taxon>Dreissenidae</taxon>
        <taxon>Dreissena</taxon>
    </lineage>
</organism>
<feature type="disulfide bond" evidence="5">
    <location>
        <begin position="782"/>
        <end position="825"/>
    </location>
</feature>
<feature type="disulfide bond" evidence="5">
    <location>
        <begin position="182"/>
        <end position="225"/>
    </location>
</feature>
<feature type="disulfide bond" evidence="5">
    <location>
        <begin position="1313"/>
        <end position="1356"/>
    </location>
</feature>
<feature type="disulfide bond" evidence="5">
    <location>
        <begin position="270"/>
        <end position="297"/>
    </location>
</feature>
<feature type="domain" description="Sushi" evidence="6">
    <location>
        <begin position="240"/>
        <end position="299"/>
    </location>
</feature>
<feature type="domain" description="Sushi" evidence="6">
    <location>
        <begin position="660"/>
        <end position="719"/>
    </location>
</feature>
<dbReference type="InterPro" id="IPR000436">
    <property type="entry name" value="Sushi_SCR_CCP_dom"/>
</dbReference>